<comment type="similarity">
    <text evidence="2 7">Belongs to the cytochrome P450 family.</text>
</comment>
<comment type="cofactor">
    <cofactor evidence="1 6">
        <name>heme</name>
        <dbReference type="ChEBI" id="CHEBI:30413"/>
    </cofactor>
</comment>
<comment type="caution">
    <text evidence="8">The sequence shown here is derived from an EMBL/GenBank/DDBJ whole genome shotgun (WGS) entry which is preliminary data.</text>
</comment>
<evidence type="ECO:0000256" key="2">
    <source>
        <dbReference type="ARBA" id="ARBA00010617"/>
    </source>
</evidence>
<dbReference type="PRINTS" id="PR00385">
    <property type="entry name" value="P450"/>
</dbReference>
<dbReference type="GO" id="GO:0016705">
    <property type="term" value="F:oxidoreductase activity, acting on paired donors, with incorporation or reduction of molecular oxygen"/>
    <property type="evidence" value="ECO:0007669"/>
    <property type="project" value="InterPro"/>
</dbReference>
<dbReference type="InterPro" id="IPR050121">
    <property type="entry name" value="Cytochrome_P450_monoxygenase"/>
</dbReference>
<evidence type="ECO:0000256" key="5">
    <source>
        <dbReference type="ARBA" id="ARBA00023004"/>
    </source>
</evidence>
<evidence type="ECO:0000256" key="4">
    <source>
        <dbReference type="ARBA" id="ARBA00022723"/>
    </source>
</evidence>
<keyword evidence="5 6" id="KW-0408">Iron</keyword>
<dbReference type="InterPro" id="IPR001128">
    <property type="entry name" value="Cyt_P450"/>
</dbReference>
<dbReference type="PANTHER" id="PTHR24305">
    <property type="entry name" value="CYTOCHROME P450"/>
    <property type="match status" value="1"/>
</dbReference>
<proteinExistence type="inferred from homology"/>
<accession>A0A9P8W184</accession>
<dbReference type="GO" id="GO:0004497">
    <property type="term" value="F:monooxygenase activity"/>
    <property type="evidence" value="ECO:0007669"/>
    <property type="project" value="UniProtKB-KW"/>
</dbReference>
<dbReference type="SUPFAM" id="SSF48264">
    <property type="entry name" value="Cytochrome P450"/>
    <property type="match status" value="1"/>
</dbReference>
<dbReference type="InterPro" id="IPR036396">
    <property type="entry name" value="Cyt_P450_sf"/>
</dbReference>
<dbReference type="Pfam" id="PF00067">
    <property type="entry name" value="p450"/>
    <property type="match status" value="1"/>
</dbReference>
<dbReference type="InterPro" id="IPR002401">
    <property type="entry name" value="Cyt_P450_E_grp-I"/>
</dbReference>
<reference evidence="8 9" key="1">
    <citation type="journal article" date="2021" name="Nat. Commun.">
        <title>Genetic determinants of endophytism in the Arabidopsis root mycobiome.</title>
        <authorList>
            <person name="Mesny F."/>
            <person name="Miyauchi S."/>
            <person name="Thiergart T."/>
            <person name="Pickel B."/>
            <person name="Atanasova L."/>
            <person name="Karlsson M."/>
            <person name="Huettel B."/>
            <person name="Barry K.W."/>
            <person name="Haridas S."/>
            <person name="Chen C."/>
            <person name="Bauer D."/>
            <person name="Andreopoulos W."/>
            <person name="Pangilinan J."/>
            <person name="LaButti K."/>
            <person name="Riley R."/>
            <person name="Lipzen A."/>
            <person name="Clum A."/>
            <person name="Drula E."/>
            <person name="Henrissat B."/>
            <person name="Kohler A."/>
            <person name="Grigoriev I.V."/>
            <person name="Martin F.M."/>
            <person name="Hacquard S."/>
        </authorList>
    </citation>
    <scope>NUCLEOTIDE SEQUENCE [LARGE SCALE GENOMIC DNA]</scope>
    <source>
        <strain evidence="8 9">MPI-CAGE-CH-0241</strain>
    </source>
</reference>
<evidence type="ECO:0000256" key="1">
    <source>
        <dbReference type="ARBA" id="ARBA00001971"/>
    </source>
</evidence>
<dbReference type="GO" id="GO:0005506">
    <property type="term" value="F:iron ion binding"/>
    <property type="evidence" value="ECO:0007669"/>
    <property type="project" value="InterPro"/>
</dbReference>
<sequence length="416" mass="47441">MLYYASLTIYNLYFHPLSKYPGPKLASVSNLWYVKAWMSGRYPFTIQQAHHKYGDVIRISPNELSFVARKIVKSKFYDTGEKHLDLAQVQDPEEHQRQRKMLARAFSLNAIHNFTDKFLQQIGKMGCPKGPGIDVKQALNWLTQNRPDFMAFERERRPIDPLLIYAIPGDLAFGESFGAVESGKTHFWVSLIVESTYFYMFNDARKRFPLINLALLLLIPRDPGPKEGTISEQELKSQANTLIIAGSETTSMVLTGLVCFLLQNKPSLDKLIEEASLDEGLRLFPPIAFGPPRVSPGATVAGQYIPPGVIVSVDNWSVGRDPRNFRDPDSFLPERWLDRDSTDNKASFQPFSLGLHACIGMNLANLEMRIILAKMVWMYDWELISTDLDSFQEAKLYLLWKKPSVLVRFHLRGSME</sequence>
<dbReference type="OrthoDB" id="1470350at2759"/>
<name>A0A9P8W184_9HYPO</name>
<organism evidence="8 9">
    <name type="scientific">Thelonectria olida</name>
    <dbReference type="NCBI Taxonomy" id="1576542"/>
    <lineage>
        <taxon>Eukaryota</taxon>
        <taxon>Fungi</taxon>
        <taxon>Dikarya</taxon>
        <taxon>Ascomycota</taxon>
        <taxon>Pezizomycotina</taxon>
        <taxon>Sordariomycetes</taxon>
        <taxon>Hypocreomycetidae</taxon>
        <taxon>Hypocreales</taxon>
        <taxon>Nectriaceae</taxon>
        <taxon>Thelonectria</taxon>
    </lineage>
</organism>
<keyword evidence="7" id="KW-0503">Monooxygenase</keyword>
<dbReference type="InterPro" id="IPR017972">
    <property type="entry name" value="Cyt_P450_CS"/>
</dbReference>
<evidence type="ECO:0000256" key="6">
    <source>
        <dbReference type="PIRSR" id="PIRSR602401-1"/>
    </source>
</evidence>
<dbReference type="AlphaFoldDB" id="A0A9P8W184"/>
<dbReference type="Proteomes" id="UP000777438">
    <property type="component" value="Unassembled WGS sequence"/>
</dbReference>
<evidence type="ECO:0000256" key="3">
    <source>
        <dbReference type="ARBA" id="ARBA00022617"/>
    </source>
</evidence>
<dbReference type="PRINTS" id="PR00463">
    <property type="entry name" value="EP450I"/>
</dbReference>
<dbReference type="EMBL" id="JAGPYM010000014">
    <property type="protein sequence ID" value="KAH6887527.1"/>
    <property type="molecule type" value="Genomic_DNA"/>
</dbReference>
<dbReference type="PROSITE" id="PS00086">
    <property type="entry name" value="CYTOCHROME_P450"/>
    <property type="match status" value="1"/>
</dbReference>
<evidence type="ECO:0000313" key="8">
    <source>
        <dbReference type="EMBL" id="KAH6887527.1"/>
    </source>
</evidence>
<evidence type="ECO:0000256" key="7">
    <source>
        <dbReference type="RuleBase" id="RU000461"/>
    </source>
</evidence>
<keyword evidence="9" id="KW-1185">Reference proteome</keyword>
<evidence type="ECO:0000313" key="9">
    <source>
        <dbReference type="Proteomes" id="UP000777438"/>
    </source>
</evidence>
<dbReference type="PANTHER" id="PTHR24305:SF210">
    <property type="entry name" value="CYTOCHROME P450 MONOOXYGENASE ASQL-RELATED"/>
    <property type="match status" value="1"/>
</dbReference>
<keyword evidence="4 6" id="KW-0479">Metal-binding</keyword>
<feature type="binding site" description="axial binding residue" evidence="6">
    <location>
        <position position="358"/>
    </location>
    <ligand>
        <name>heme</name>
        <dbReference type="ChEBI" id="CHEBI:30413"/>
    </ligand>
    <ligandPart>
        <name>Fe</name>
        <dbReference type="ChEBI" id="CHEBI:18248"/>
    </ligandPart>
</feature>
<gene>
    <name evidence="8" type="ORF">B0T10DRAFT_529986</name>
</gene>
<dbReference type="Gene3D" id="1.10.630.10">
    <property type="entry name" value="Cytochrome P450"/>
    <property type="match status" value="2"/>
</dbReference>
<dbReference type="GO" id="GO:0020037">
    <property type="term" value="F:heme binding"/>
    <property type="evidence" value="ECO:0007669"/>
    <property type="project" value="InterPro"/>
</dbReference>
<protein>
    <submittedName>
        <fullName evidence="8">Cytochrome P450</fullName>
    </submittedName>
</protein>
<keyword evidence="3 6" id="KW-0349">Heme</keyword>
<keyword evidence="7" id="KW-0560">Oxidoreductase</keyword>